<dbReference type="GeneID" id="42179749"/>
<feature type="transmembrane region" description="Helical" evidence="2">
    <location>
        <begin position="141"/>
        <end position="157"/>
    </location>
</feature>
<keyword evidence="2" id="KW-1133">Transmembrane helix</keyword>
<evidence type="ECO:0000256" key="1">
    <source>
        <dbReference type="SAM" id="MobiDB-lite"/>
    </source>
</evidence>
<evidence type="ECO:0000256" key="2">
    <source>
        <dbReference type="SAM" id="Phobius"/>
    </source>
</evidence>
<feature type="transmembrane region" description="Helical" evidence="2">
    <location>
        <begin position="115"/>
        <end position="135"/>
    </location>
</feature>
<protein>
    <submittedName>
        <fullName evidence="3">Uncharacterized protein</fullName>
    </submittedName>
</protein>
<sequence>MGQADVTCTKCGTAFQVDTRYFQIYGEEPFCQDCLIHTECQSCGRGLRLQPSRYQELGGNPVVCTDCDGGQPAVSTSQTSTSGAPSTRSSASGTSSTQTSTSGTFWSGLSIGEKIVFPILLAGFVGMVALALLANANGGEFASPAIGGVGFLLFWLYRRGKKNR</sequence>
<name>A0A4D6KLC6_9EURY</name>
<evidence type="ECO:0000313" key="3">
    <source>
        <dbReference type="EMBL" id="QCD66403.1"/>
    </source>
</evidence>
<reference evidence="3 4" key="2">
    <citation type="submission" date="2019-04" db="EMBL/GenBank/DDBJ databases">
        <authorList>
            <person name="Yang S."/>
            <person name="Wei W."/>
        </authorList>
    </citation>
    <scope>NUCLEOTIDE SEQUENCE [LARGE SCALE GENOMIC DNA]</scope>
    <source>
        <strain evidence="4">ZP60</strain>
    </source>
</reference>
<feature type="compositionally biased region" description="Low complexity" evidence="1">
    <location>
        <begin position="79"/>
        <end position="102"/>
    </location>
</feature>
<dbReference type="OMA" id="DCENCGR"/>
<proteinExistence type="predicted"/>
<keyword evidence="2" id="KW-0472">Membrane</keyword>
<organism evidence="3 4">
    <name type="scientific">Halomicrobium mukohataei</name>
    <dbReference type="NCBI Taxonomy" id="57705"/>
    <lineage>
        <taxon>Archaea</taxon>
        <taxon>Methanobacteriati</taxon>
        <taxon>Methanobacteriota</taxon>
        <taxon>Stenosarchaea group</taxon>
        <taxon>Halobacteria</taxon>
        <taxon>Halobacteriales</taxon>
        <taxon>Haloarculaceae</taxon>
        <taxon>Halomicrobium</taxon>
    </lineage>
</organism>
<gene>
    <name evidence="3" type="ORF">E5139_12380</name>
</gene>
<dbReference type="RefSeq" id="WP_015762808.1">
    <property type="nucleotide sequence ID" value="NZ_CP039375.1"/>
</dbReference>
<dbReference type="KEGG" id="halz:E5139_12380"/>
<keyword evidence="2" id="KW-0812">Transmembrane</keyword>
<dbReference type="AlphaFoldDB" id="A0A4D6KLC6"/>
<evidence type="ECO:0000313" key="4">
    <source>
        <dbReference type="Proteomes" id="UP000297053"/>
    </source>
</evidence>
<dbReference type="EMBL" id="CP039375">
    <property type="protein sequence ID" value="QCD66403.1"/>
    <property type="molecule type" value="Genomic_DNA"/>
</dbReference>
<reference evidence="3 4" key="1">
    <citation type="submission" date="2019-04" db="EMBL/GenBank/DDBJ databases">
        <title>Complete genome sequence of Arthrobacter sp. ZXY-2 associated with effective atrazine degradation and salt adaptation.</title>
        <authorList>
            <person name="Zhao X."/>
        </authorList>
    </citation>
    <scope>NUCLEOTIDE SEQUENCE [LARGE SCALE GENOMIC DNA]</scope>
    <source>
        <strain evidence="4">ZP60</strain>
    </source>
</reference>
<feature type="region of interest" description="Disordered" evidence="1">
    <location>
        <begin position="75"/>
        <end position="102"/>
    </location>
</feature>
<accession>A0A4D6KLC6</accession>
<dbReference type="Proteomes" id="UP000297053">
    <property type="component" value="Chromosome"/>
</dbReference>